<dbReference type="AlphaFoldDB" id="A0A917DRD0"/>
<keyword evidence="1" id="KW-1133">Transmembrane helix</keyword>
<name>A0A917DRD0_9SPHN</name>
<feature type="transmembrane region" description="Helical" evidence="1">
    <location>
        <begin position="118"/>
        <end position="138"/>
    </location>
</feature>
<feature type="transmembrane region" description="Helical" evidence="1">
    <location>
        <begin position="183"/>
        <end position="201"/>
    </location>
</feature>
<organism evidence="2 3">
    <name type="scientific">Croceicoccus mobilis</name>
    <dbReference type="NCBI Taxonomy" id="1703339"/>
    <lineage>
        <taxon>Bacteria</taxon>
        <taxon>Pseudomonadati</taxon>
        <taxon>Pseudomonadota</taxon>
        <taxon>Alphaproteobacteria</taxon>
        <taxon>Sphingomonadales</taxon>
        <taxon>Erythrobacteraceae</taxon>
        <taxon>Croceicoccus</taxon>
    </lineage>
</organism>
<feature type="transmembrane region" description="Helical" evidence="1">
    <location>
        <begin position="50"/>
        <end position="67"/>
    </location>
</feature>
<evidence type="ECO:0000256" key="1">
    <source>
        <dbReference type="SAM" id="Phobius"/>
    </source>
</evidence>
<gene>
    <name evidence="2" type="ORF">GCM10010990_08620</name>
</gene>
<accession>A0A917DRD0</accession>
<feature type="transmembrane region" description="Helical" evidence="1">
    <location>
        <begin position="150"/>
        <end position="171"/>
    </location>
</feature>
<keyword evidence="3" id="KW-1185">Reference proteome</keyword>
<protein>
    <submittedName>
        <fullName evidence="2">Uncharacterized protein</fullName>
    </submittedName>
</protein>
<evidence type="ECO:0000313" key="3">
    <source>
        <dbReference type="Proteomes" id="UP000612349"/>
    </source>
</evidence>
<reference evidence="2" key="2">
    <citation type="submission" date="2020-09" db="EMBL/GenBank/DDBJ databases">
        <authorList>
            <person name="Sun Q."/>
            <person name="Zhou Y."/>
        </authorList>
    </citation>
    <scope>NUCLEOTIDE SEQUENCE</scope>
    <source>
        <strain evidence="2">CGMCC 1.15360</strain>
    </source>
</reference>
<dbReference type="Proteomes" id="UP000612349">
    <property type="component" value="Unassembled WGS sequence"/>
</dbReference>
<proteinExistence type="predicted"/>
<feature type="transmembrane region" description="Helical" evidence="1">
    <location>
        <begin position="25"/>
        <end position="44"/>
    </location>
</feature>
<sequence>MALRPPPPRWRTVVNAATTPRSKPGLWLGLFFAAIAVIAVLKTTAAINPGTAYMLLAGSFCLLVPFVRATRRNRGACSSPAAARYTKGIAISSALYVAGLGIAVYLDNRMELEGTAGFLVALLPVLPIFGMIWVMARYLMEETDEYLRHLAMIGALCGLGLVLGVGSFWGFLETFGMVPHVPGWWAVPIWAVGMGLGRAFMSMRDRAGADE</sequence>
<dbReference type="EMBL" id="BMIP01000001">
    <property type="protein sequence ID" value="GGD61399.1"/>
    <property type="molecule type" value="Genomic_DNA"/>
</dbReference>
<keyword evidence="1" id="KW-0472">Membrane</keyword>
<evidence type="ECO:0000313" key="2">
    <source>
        <dbReference type="EMBL" id="GGD61399.1"/>
    </source>
</evidence>
<comment type="caution">
    <text evidence="2">The sequence shown here is derived from an EMBL/GenBank/DDBJ whole genome shotgun (WGS) entry which is preliminary data.</text>
</comment>
<keyword evidence="1" id="KW-0812">Transmembrane</keyword>
<reference evidence="2" key="1">
    <citation type="journal article" date="2014" name="Int. J. Syst. Evol. Microbiol.">
        <title>Complete genome sequence of Corynebacterium casei LMG S-19264T (=DSM 44701T), isolated from a smear-ripened cheese.</title>
        <authorList>
            <consortium name="US DOE Joint Genome Institute (JGI-PGF)"/>
            <person name="Walter F."/>
            <person name="Albersmeier A."/>
            <person name="Kalinowski J."/>
            <person name="Ruckert C."/>
        </authorList>
    </citation>
    <scope>NUCLEOTIDE SEQUENCE</scope>
    <source>
        <strain evidence="2">CGMCC 1.15360</strain>
    </source>
</reference>
<feature type="transmembrane region" description="Helical" evidence="1">
    <location>
        <begin position="88"/>
        <end position="106"/>
    </location>
</feature>